<dbReference type="CDD" id="cd01167">
    <property type="entry name" value="bac_FRK"/>
    <property type="match status" value="1"/>
</dbReference>
<dbReference type="InterPro" id="IPR002173">
    <property type="entry name" value="Carboh/pur_kinase_PfkB_CS"/>
</dbReference>
<evidence type="ECO:0000256" key="2">
    <source>
        <dbReference type="ARBA" id="ARBA00022679"/>
    </source>
</evidence>
<name>A0A285TKZ1_9BACL</name>
<evidence type="ECO:0000313" key="6">
    <source>
        <dbReference type="Proteomes" id="UP000219636"/>
    </source>
</evidence>
<dbReference type="Proteomes" id="UP000219636">
    <property type="component" value="Unassembled WGS sequence"/>
</dbReference>
<evidence type="ECO:0000313" key="5">
    <source>
        <dbReference type="EMBL" id="SOC23338.1"/>
    </source>
</evidence>
<dbReference type="RefSeq" id="WP_097074879.1">
    <property type="nucleotide sequence ID" value="NZ_OBMQ01000015.1"/>
</dbReference>
<dbReference type="OrthoDB" id="9813569at2"/>
<dbReference type="Pfam" id="PF00294">
    <property type="entry name" value="PfkB"/>
    <property type="match status" value="1"/>
</dbReference>
<comment type="similarity">
    <text evidence="1">Belongs to the carbohydrate kinase PfkB family.</text>
</comment>
<dbReference type="InterPro" id="IPR011611">
    <property type="entry name" value="PfkB_dom"/>
</dbReference>
<evidence type="ECO:0000256" key="1">
    <source>
        <dbReference type="ARBA" id="ARBA00010688"/>
    </source>
</evidence>
<keyword evidence="2" id="KW-0808">Transferase</keyword>
<dbReference type="InterPro" id="IPR050306">
    <property type="entry name" value="PfkB_Carbo_kinase"/>
</dbReference>
<protein>
    <submittedName>
        <fullName evidence="5">Fructokinase</fullName>
    </submittedName>
</protein>
<keyword evidence="3 5" id="KW-0418">Kinase</keyword>
<organism evidence="5 6">
    <name type="scientific">Ureibacillus xyleni</name>
    <dbReference type="NCBI Taxonomy" id="614648"/>
    <lineage>
        <taxon>Bacteria</taxon>
        <taxon>Bacillati</taxon>
        <taxon>Bacillota</taxon>
        <taxon>Bacilli</taxon>
        <taxon>Bacillales</taxon>
        <taxon>Caryophanaceae</taxon>
        <taxon>Ureibacillus</taxon>
    </lineage>
</organism>
<dbReference type="PANTHER" id="PTHR43085:SF54">
    <property type="entry name" value="PUTATIVE-RELATED"/>
    <property type="match status" value="1"/>
</dbReference>
<dbReference type="AlphaFoldDB" id="A0A285TKZ1"/>
<dbReference type="PANTHER" id="PTHR43085">
    <property type="entry name" value="HEXOKINASE FAMILY MEMBER"/>
    <property type="match status" value="1"/>
</dbReference>
<proteinExistence type="inferred from homology"/>
<reference evidence="6" key="1">
    <citation type="submission" date="2017-08" db="EMBL/GenBank/DDBJ databases">
        <authorList>
            <person name="Varghese N."/>
            <person name="Submissions S."/>
        </authorList>
    </citation>
    <scope>NUCLEOTIDE SEQUENCE [LARGE SCALE GENOMIC DNA]</scope>
    <source>
        <strain evidence="6">JC22</strain>
    </source>
</reference>
<dbReference type="GO" id="GO:0016301">
    <property type="term" value="F:kinase activity"/>
    <property type="evidence" value="ECO:0007669"/>
    <property type="project" value="UniProtKB-KW"/>
</dbReference>
<dbReference type="SUPFAM" id="SSF53613">
    <property type="entry name" value="Ribokinase-like"/>
    <property type="match status" value="1"/>
</dbReference>
<feature type="domain" description="Carbohydrate kinase PfkB" evidence="4">
    <location>
        <begin position="3"/>
        <end position="309"/>
    </location>
</feature>
<gene>
    <name evidence="5" type="ORF">SAMN05880501_11553</name>
</gene>
<dbReference type="InterPro" id="IPR029056">
    <property type="entry name" value="Ribokinase-like"/>
</dbReference>
<dbReference type="PROSITE" id="PS00584">
    <property type="entry name" value="PFKB_KINASES_2"/>
    <property type="match status" value="1"/>
</dbReference>
<dbReference type="EMBL" id="OBMQ01000015">
    <property type="protein sequence ID" value="SOC23338.1"/>
    <property type="molecule type" value="Genomic_DNA"/>
</dbReference>
<dbReference type="Gene3D" id="3.40.1190.20">
    <property type="match status" value="1"/>
</dbReference>
<keyword evidence="6" id="KW-1185">Reference proteome</keyword>
<accession>A0A285TKZ1</accession>
<evidence type="ECO:0000256" key="3">
    <source>
        <dbReference type="ARBA" id="ARBA00022777"/>
    </source>
</evidence>
<sequence length="316" mass="34893">MTHSILCIGELLIDFFCNERNVNLQQGQTFIKHAGGAPANVCAAIAKLGGVAYFLGKVGADPFGLFLENMLHSLNVHTNFLMKDQNHPTTLAFVSLQENGERDFTFNRGADAHLKMEEISVVSIQSMKMMHFGSATALLPGPLQQTYFELFTLAKKNRCFISFDPNFRGDLWNGQEQLFKDLSLKYISHSDFVKLSEEELVLITGEQEMKKAVTSLHILGARSIAVTLGERGTYFSNHMESKIVPSISINAVDTTGAGDAFVGAVLYQLSKKETPHEIPFDAWLEIITFGNKVGALVCEKMGAIEALPKLEDVVSR</sequence>
<evidence type="ECO:0000259" key="4">
    <source>
        <dbReference type="Pfam" id="PF00294"/>
    </source>
</evidence>